<evidence type="ECO:0000256" key="1">
    <source>
        <dbReference type="SAM" id="MobiDB-lite"/>
    </source>
</evidence>
<evidence type="ECO:0000313" key="2">
    <source>
        <dbReference type="EMBL" id="KAK7502497.1"/>
    </source>
</evidence>
<feature type="region of interest" description="Disordered" evidence="1">
    <location>
        <begin position="21"/>
        <end position="60"/>
    </location>
</feature>
<dbReference type="Proteomes" id="UP001519460">
    <property type="component" value="Unassembled WGS sequence"/>
</dbReference>
<proteinExistence type="predicted"/>
<comment type="caution">
    <text evidence="2">The sequence shown here is derived from an EMBL/GenBank/DDBJ whole genome shotgun (WGS) entry which is preliminary data.</text>
</comment>
<evidence type="ECO:0000313" key="3">
    <source>
        <dbReference type="Proteomes" id="UP001519460"/>
    </source>
</evidence>
<dbReference type="AlphaFoldDB" id="A0ABD0LU70"/>
<gene>
    <name evidence="2" type="ORF">BaRGS_00006450</name>
</gene>
<reference evidence="2 3" key="1">
    <citation type="journal article" date="2023" name="Sci. Data">
        <title>Genome assembly of the Korean intertidal mud-creeper Batillaria attramentaria.</title>
        <authorList>
            <person name="Patra A.K."/>
            <person name="Ho P.T."/>
            <person name="Jun S."/>
            <person name="Lee S.J."/>
            <person name="Kim Y."/>
            <person name="Won Y.J."/>
        </authorList>
    </citation>
    <scope>NUCLEOTIDE SEQUENCE [LARGE SCALE GENOMIC DNA]</scope>
    <source>
        <strain evidence="2">Wonlab-2016</strain>
    </source>
</reference>
<keyword evidence="3" id="KW-1185">Reference proteome</keyword>
<sequence>MERPLGILLIQIATTVPSHLLHPSPAEAGLLPHRAQPPWPQESTGKPSPGRARQPSGAALSHNTVVTHQQRLSHYPQSLLYRERKEPVTLV</sequence>
<dbReference type="EMBL" id="JACVVK020000026">
    <property type="protein sequence ID" value="KAK7502497.1"/>
    <property type="molecule type" value="Genomic_DNA"/>
</dbReference>
<protein>
    <submittedName>
        <fullName evidence="2">Uncharacterized protein</fullName>
    </submittedName>
</protein>
<accession>A0ABD0LU70</accession>
<organism evidence="2 3">
    <name type="scientific">Batillaria attramentaria</name>
    <dbReference type="NCBI Taxonomy" id="370345"/>
    <lineage>
        <taxon>Eukaryota</taxon>
        <taxon>Metazoa</taxon>
        <taxon>Spiralia</taxon>
        <taxon>Lophotrochozoa</taxon>
        <taxon>Mollusca</taxon>
        <taxon>Gastropoda</taxon>
        <taxon>Caenogastropoda</taxon>
        <taxon>Sorbeoconcha</taxon>
        <taxon>Cerithioidea</taxon>
        <taxon>Batillariidae</taxon>
        <taxon>Batillaria</taxon>
    </lineage>
</organism>
<name>A0ABD0LU70_9CAEN</name>